<gene>
    <name evidence="2" type="ORF">AK812_SmicGene16108</name>
</gene>
<sequence length="346" mass="37718">VYFFQHHRGRGKVKGFDTAGQEYQRRDDIQARRKDFEETMTFRASLAADLDGLPKEVRADGSSAYSREVDRLFLAWLPVEDAEFLRASEGLGNSQKAEVAWLDLKGYRYTEVEVEASEWLAVEDAFSTPSPSPKAEGRRVAPEPAPKTTSELPCHLLRTLEVFPSTSIEGTAPSEAPCPEAIRSRLSLDPESSVDEGENGTWHVDVILGEESDKHWRIPCPRGVEELPPLHVSVRSASGVTRIEIRDERPSCTSGGELRAGTVPALRPRRGPLPAAMDLELQVDDLAAQIPGVGGAMAVQAVTVKLGYRSEEIGDAGEERLLSRPLFTATENGPIFPAGTAGGVCD</sequence>
<name>A0A1Q9E129_SYMMI</name>
<dbReference type="Proteomes" id="UP000186817">
    <property type="component" value="Unassembled WGS sequence"/>
</dbReference>
<reference evidence="2 3" key="1">
    <citation type="submission" date="2016-02" db="EMBL/GenBank/DDBJ databases">
        <title>Genome analysis of coral dinoflagellate symbionts highlights evolutionary adaptations to a symbiotic lifestyle.</title>
        <authorList>
            <person name="Aranda M."/>
            <person name="Li Y."/>
            <person name="Liew Y.J."/>
            <person name="Baumgarten S."/>
            <person name="Simakov O."/>
            <person name="Wilson M."/>
            <person name="Piel J."/>
            <person name="Ashoor H."/>
            <person name="Bougouffa S."/>
            <person name="Bajic V.B."/>
            <person name="Ryu T."/>
            <person name="Ravasi T."/>
            <person name="Bayer T."/>
            <person name="Micklem G."/>
            <person name="Kim H."/>
            <person name="Bhak J."/>
            <person name="Lajeunesse T.C."/>
            <person name="Voolstra C.R."/>
        </authorList>
    </citation>
    <scope>NUCLEOTIDE SEQUENCE [LARGE SCALE GENOMIC DNA]</scope>
    <source>
        <strain evidence="2 3">CCMP2467</strain>
    </source>
</reference>
<dbReference type="EMBL" id="LSRX01000303">
    <property type="protein sequence ID" value="OLQ01144.1"/>
    <property type="molecule type" value="Genomic_DNA"/>
</dbReference>
<accession>A0A1Q9E129</accession>
<organism evidence="2 3">
    <name type="scientific">Symbiodinium microadriaticum</name>
    <name type="common">Dinoflagellate</name>
    <name type="synonym">Zooxanthella microadriatica</name>
    <dbReference type="NCBI Taxonomy" id="2951"/>
    <lineage>
        <taxon>Eukaryota</taxon>
        <taxon>Sar</taxon>
        <taxon>Alveolata</taxon>
        <taxon>Dinophyceae</taxon>
        <taxon>Suessiales</taxon>
        <taxon>Symbiodiniaceae</taxon>
        <taxon>Symbiodinium</taxon>
    </lineage>
</organism>
<protein>
    <submittedName>
        <fullName evidence="2">Uncharacterized protein</fullName>
    </submittedName>
</protein>
<feature type="region of interest" description="Disordered" evidence="1">
    <location>
        <begin position="127"/>
        <end position="150"/>
    </location>
</feature>
<keyword evidence="3" id="KW-1185">Reference proteome</keyword>
<comment type="caution">
    <text evidence="2">The sequence shown here is derived from an EMBL/GenBank/DDBJ whole genome shotgun (WGS) entry which is preliminary data.</text>
</comment>
<evidence type="ECO:0000313" key="2">
    <source>
        <dbReference type="EMBL" id="OLQ01144.1"/>
    </source>
</evidence>
<dbReference type="AlphaFoldDB" id="A0A1Q9E129"/>
<proteinExistence type="predicted"/>
<feature type="non-terminal residue" evidence="2">
    <location>
        <position position="1"/>
    </location>
</feature>
<evidence type="ECO:0000256" key="1">
    <source>
        <dbReference type="SAM" id="MobiDB-lite"/>
    </source>
</evidence>
<evidence type="ECO:0000313" key="3">
    <source>
        <dbReference type="Proteomes" id="UP000186817"/>
    </source>
</evidence>